<dbReference type="PROSITE" id="PS51898">
    <property type="entry name" value="TYR_RECOMBINASE"/>
    <property type="match status" value="1"/>
</dbReference>
<dbReference type="AlphaFoldDB" id="A0A0E3RD20"/>
<evidence type="ECO:0000313" key="8">
    <source>
        <dbReference type="EMBL" id="AKB61762.1"/>
    </source>
</evidence>
<evidence type="ECO:0000256" key="3">
    <source>
        <dbReference type="ARBA" id="ARBA00023172"/>
    </source>
</evidence>
<dbReference type="GO" id="GO:0015074">
    <property type="term" value="P:DNA integration"/>
    <property type="evidence" value="ECO:0007669"/>
    <property type="project" value="UniProtKB-KW"/>
</dbReference>
<dbReference type="PANTHER" id="PTHR30349">
    <property type="entry name" value="PHAGE INTEGRASE-RELATED"/>
    <property type="match status" value="1"/>
</dbReference>
<accession>A0A0E3RD20</accession>
<proteinExistence type="predicted"/>
<keyword evidence="2 4" id="KW-0238">DNA-binding</keyword>
<organism evidence="8 9">
    <name type="scientific">Methanosarcina mazei SarPi</name>
    <dbReference type="NCBI Taxonomy" id="1434115"/>
    <lineage>
        <taxon>Archaea</taxon>
        <taxon>Methanobacteriati</taxon>
        <taxon>Methanobacteriota</taxon>
        <taxon>Stenosarchaea group</taxon>
        <taxon>Methanomicrobia</taxon>
        <taxon>Methanosarcinales</taxon>
        <taxon>Methanosarcinaceae</taxon>
        <taxon>Methanosarcina</taxon>
    </lineage>
</organism>
<name>A0A0E3RD20_METMZ</name>
<dbReference type="InterPro" id="IPR011010">
    <property type="entry name" value="DNA_brk_join_enz"/>
</dbReference>
<dbReference type="InterPro" id="IPR010998">
    <property type="entry name" value="Integrase_recombinase_N"/>
</dbReference>
<evidence type="ECO:0008006" key="10">
    <source>
        <dbReference type="Google" id="ProtNLM"/>
    </source>
</evidence>
<evidence type="ECO:0000259" key="6">
    <source>
        <dbReference type="PROSITE" id="PS51898"/>
    </source>
</evidence>
<evidence type="ECO:0000256" key="1">
    <source>
        <dbReference type="ARBA" id="ARBA00022908"/>
    </source>
</evidence>
<dbReference type="Proteomes" id="UP000033116">
    <property type="component" value="Chromosome"/>
</dbReference>
<dbReference type="CDD" id="cd00397">
    <property type="entry name" value="DNA_BRE_C"/>
    <property type="match status" value="1"/>
</dbReference>
<evidence type="ECO:0000256" key="2">
    <source>
        <dbReference type="ARBA" id="ARBA00023125"/>
    </source>
</evidence>
<dbReference type="EMBL" id="CP009511">
    <property type="protein sequence ID" value="AKB61762.1"/>
    <property type="molecule type" value="Genomic_DNA"/>
</dbReference>
<dbReference type="InterPro" id="IPR013762">
    <property type="entry name" value="Integrase-like_cat_sf"/>
</dbReference>
<dbReference type="GO" id="GO:0003677">
    <property type="term" value="F:DNA binding"/>
    <property type="evidence" value="ECO:0007669"/>
    <property type="project" value="UniProtKB-UniRule"/>
</dbReference>
<gene>
    <name evidence="8" type="ORF">MSMAP_1777</name>
</gene>
<dbReference type="PATRIC" id="fig|1434115.4.peg.2284"/>
<evidence type="ECO:0000259" key="7">
    <source>
        <dbReference type="PROSITE" id="PS51900"/>
    </source>
</evidence>
<dbReference type="PROSITE" id="PS51900">
    <property type="entry name" value="CB"/>
    <property type="match status" value="1"/>
</dbReference>
<dbReference type="HOGENOM" id="CLU_041884_1_0_2"/>
<evidence type="ECO:0000256" key="5">
    <source>
        <dbReference type="SAM" id="Coils"/>
    </source>
</evidence>
<feature type="domain" description="Tyr recombinase" evidence="6">
    <location>
        <begin position="118"/>
        <end position="339"/>
    </location>
</feature>
<dbReference type="RefSeq" id="WP_048043346.1">
    <property type="nucleotide sequence ID" value="NZ_CP009511.1"/>
</dbReference>
<evidence type="ECO:0000313" key="9">
    <source>
        <dbReference type="Proteomes" id="UP000033116"/>
    </source>
</evidence>
<keyword evidence="1" id="KW-0229">DNA integration</keyword>
<dbReference type="InterPro" id="IPR044068">
    <property type="entry name" value="CB"/>
</dbReference>
<dbReference type="GO" id="GO:0006310">
    <property type="term" value="P:DNA recombination"/>
    <property type="evidence" value="ECO:0007669"/>
    <property type="project" value="UniProtKB-KW"/>
</dbReference>
<feature type="coiled-coil region" evidence="5">
    <location>
        <begin position="376"/>
        <end position="403"/>
    </location>
</feature>
<dbReference type="PANTHER" id="PTHR30349:SF41">
    <property type="entry name" value="INTEGRASE_RECOMBINASE PROTEIN MJ0367-RELATED"/>
    <property type="match status" value="1"/>
</dbReference>
<evidence type="ECO:0000256" key="4">
    <source>
        <dbReference type="PROSITE-ProRule" id="PRU01248"/>
    </source>
</evidence>
<dbReference type="GeneID" id="24865006"/>
<dbReference type="Gene3D" id="1.10.150.130">
    <property type="match status" value="1"/>
</dbReference>
<dbReference type="Gene3D" id="1.10.443.10">
    <property type="entry name" value="Intergrase catalytic core"/>
    <property type="match status" value="1"/>
</dbReference>
<protein>
    <recommendedName>
        <fullName evidence="10">Integrase</fullName>
    </recommendedName>
</protein>
<sequence>MKYSELEDDPIIQEWLSLASAKKTTRKSYIDSMRAYTDFLKKTPAQLIEETDKVDNTKAIAKKIFGELRLFKEHLEKSGLAPMSVKSRIAAVKSFYKYNFVELPTLSRSGTTATTLFENKKVPKKEDIQEVLTIANPLEKALVLIGCSSGLSSNEISNLTLQEFYDGYDPETEITSLHLIREKVQYEFHTFLSPETSRAILEYLKFRERKPKKNNGDRKIAALKRKINYDSNGKAIGYLFINRAIDPEYLETGNEEIRKLKPYTIQIIYTELCEKANKVSGKGKRNLIRSHNMRKFFNSTLLANGADIFTTDYMMGHKLSNTQDAYFRADPEKLKEKYKQFIPYLTIQKELNVAESPEYKKLKDENIILATETARNVVEREEIQRLNKKIEDLEKRKEADVITKEYLLSALQDPEIQEILRSSSK</sequence>
<dbReference type="Pfam" id="PF00589">
    <property type="entry name" value="Phage_integrase"/>
    <property type="match status" value="1"/>
</dbReference>
<dbReference type="SUPFAM" id="SSF56349">
    <property type="entry name" value="DNA breaking-rejoining enzymes"/>
    <property type="match status" value="1"/>
</dbReference>
<keyword evidence="3" id="KW-0233">DNA recombination</keyword>
<feature type="domain" description="Core-binding (CB)" evidence="7">
    <location>
        <begin position="6"/>
        <end position="100"/>
    </location>
</feature>
<reference evidence="8 9" key="1">
    <citation type="submission" date="2014-07" db="EMBL/GenBank/DDBJ databases">
        <title>Methanogenic archaea and the global carbon cycle.</title>
        <authorList>
            <person name="Henriksen J.R."/>
            <person name="Luke J."/>
            <person name="Reinhart S."/>
            <person name="Benedict M.N."/>
            <person name="Youngblut N.D."/>
            <person name="Metcalf M.E."/>
            <person name="Whitaker R.J."/>
            <person name="Metcalf W.W."/>
        </authorList>
    </citation>
    <scope>NUCLEOTIDE SEQUENCE [LARGE SCALE GENOMIC DNA]</scope>
    <source>
        <strain evidence="8 9">SarPi</strain>
    </source>
</reference>
<dbReference type="InterPro" id="IPR002104">
    <property type="entry name" value="Integrase_catalytic"/>
</dbReference>
<keyword evidence="5" id="KW-0175">Coiled coil</keyword>
<dbReference type="InterPro" id="IPR050090">
    <property type="entry name" value="Tyrosine_recombinase_XerCD"/>
</dbReference>